<organism evidence="1 2">
    <name type="scientific">Catharanthus roseus</name>
    <name type="common">Madagascar periwinkle</name>
    <name type="synonym">Vinca rosea</name>
    <dbReference type="NCBI Taxonomy" id="4058"/>
    <lineage>
        <taxon>Eukaryota</taxon>
        <taxon>Viridiplantae</taxon>
        <taxon>Streptophyta</taxon>
        <taxon>Embryophyta</taxon>
        <taxon>Tracheophyta</taxon>
        <taxon>Spermatophyta</taxon>
        <taxon>Magnoliopsida</taxon>
        <taxon>eudicotyledons</taxon>
        <taxon>Gunneridae</taxon>
        <taxon>Pentapetalae</taxon>
        <taxon>asterids</taxon>
        <taxon>lamiids</taxon>
        <taxon>Gentianales</taxon>
        <taxon>Apocynaceae</taxon>
        <taxon>Rauvolfioideae</taxon>
        <taxon>Vinceae</taxon>
        <taxon>Catharanthinae</taxon>
        <taxon>Catharanthus</taxon>
    </lineage>
</organism>
<evidence type="ECO:0000313" key="2">
    <source>
        <dbReference type="Proteomes" id="UP001060085"/>
    </source>
</evidence>
<keyword evidence="2" id="KW-1185">Reference proteome</keyword>
<gene>
    <name evidence="1" type="ORF">M9H77_26073</name>
</gene>
<protein>
    <submittedName>
        <fullName evidence="1">Uncharacterized protein</fullName>
    </submittedName>
</protein>
<name>A0ACC0A8S0_CATRO</name>
<comment type="caution">
    <text evidence="1">The sequence shown here is derived from an EMBL/GenBank/DDBJ whole genome shotgun (WGS) entry which is preliminary data.</text>
</comment>
<evidence type="ECO:0000313" key="1">
    <source>
        <dbReference type="EMBL" id="KAI5657280.1"/>
    </source>
</evidence>
<proteinExistence type="predicted"/>
<reference evidence="2" key="1">
    <citation type="journal article" date="2023" name="Nat. Plants">
        <title>Single-cell RNA sequencing provides a high-resolution roadmap for understanding the multicellular compartmentation of specialized metabolism.</title>
        <authorList>
            <person name="Sun S."/>
            <person name="Shen X."/>
            <person name="Li Y."/>
            <person name="Li Y."/>
            <person name="Wang S."/>
            <person name="Li R."/>
            <person name="Zhang H."/>
            <person name="Shen G."/>
            <person name="Guo B."/>
            <person name="Wei J."/>
            <person name="Xu J."/>
            <person name="St-Pierre B."/>
            <person name="Chen S."/>
            <person name="Sun C."/>
        </authorList>
    </citation>
    <scope>NUCLEOTIDE SEQUENCE [LARGE SCALE GENOMIC DNA]</scope>
</reference>
<dbReference type="Proteomes" id="UP001060085">
    <property type="component" value="Linkage Group LG06"/>
</dbReference>
<dbReference type="EMBL" id="CM044706">
    <property type="protein sequence ID" value="KAI5657280.1"/>
    <property type="molecule type" value="Genomic_DNA"/>
</dbReference>
<sequence>MASLKCLLCLILLLFTTSTITESRPIKSITLARVALEAQFKRDMLNESAFERPERTAPSGPDPHHHFEMHV</sequence>
<accession>A0ACC0A8S0</accession>